<dbReference type="EMBL" id="CP133548">
    <property type="protein sequence ID" value="WMS85968.1"/>
    <property type="molecule type" value="Genomic_DNA"/>
</dbReference>
<evidence type="ECO:0000313" key="3">
    <source>
        <dbReference type="Proteomes" id="UP001239782"/>
    </source>
</evidence>
<dbReference type="AlphaFoldDB" id="A0AA51RQU2"/>
<reference evidence="2 3" key="1">
    <citation type="submission" date="2023-08" db="EMBL/GenBank/DDBJ databases">
        <title>Pleionea litopenaei sp. nov., isolated from stomach of juvenile Litopenaeus vannamei.</title>
        <authorList>
            <person name="Rho A.M."/>
            <person name="Hwang C.Y."/>
        </authorList>
    </citation>
    <scope>NUCLEOTIDE SEQUENCE [LARGE SCALE GENOMIC DNA]</scope>
    <source>
        <strain evidence="2 3">HL-JVS1</strain>
    </source>
</reference>
<keyword evidence="1" id="KW-1133">Transmembrane helix</keyword>
<organism evidence="2 3">
    <name type="scientific">Pleionea litopenaei</name>
    <dbReference type="NCBI Taxonomy" id="3070815"/>
    <lineage>
        <taxon>Bacteria</taxon>
        <taxon>Pseudomonadati</taxon>
        <taxon>Pseudomonadota</taxon>
        <taxon>Gammaproteobacteria</taxon>
        <taxon>Oceanospirillales</taxon>
        <taxon>Pleioneaceae</taxon>
        <taxon>Pleionea</taxon>
    </lineage>
</organism>
<protein>
    <submittedName>
        <fullName evidence="2">Uncharacterized protein</fullName>
    </submittedName>
</protein>
<keyword evidence="1" id="KW-0812">Transmembrane</keyword>
<dbReference type="RefSeq" id="WP_309201120.1">
    <property type="nucleotide sequence ID" value="NZ_CP133548.1"/>
</dbReference>
<feature type="transmembrane region" description="Helical" evidence="1">
    <location>
        <begin position="57"/>
        <end position="77"/>
    </location>
</feature>
<feature type="transmembrane region" description="Helical" evidence="1">
    <location>
        <begin position="6"/>
        <end position="30"/>
    </location>
</feature>
<name>A0AA51RQU2_9GAMM</name>
<keyword evidence="3" id="KW-1185">Reference proteome</keyword>
<proteinExistence type="predicted"/>
<dbReference type="KEGG" id="plei:Q9312_12145"/>
<feature type="transmembrane region" description="Helical" evidence="1">
    <location>
        <begin position="83"/>
        <end position="103"/>
    </location>
</feature>
<dbReference type="Proteomes" id="UP001239782">
    <property type="component" value="Chromosome"/>
</dbReference>
<gene>
    <name evidence="2" type="ORF">Q9312_12145</name>
</gene>
<sequence>MTPEEFSQWGLVFALSAAAAALALGLIVFYSMLQDKKAGIPVIIAFALAGIGKAAKYYLLSSIAVVLMLPMIAYYSWKNWKKPMIWINWIVFVIASPIAFYAYQTLYAG</sequence>
<keyword evidence="1" id="KW-0472">Membrane</keyword>
<evidence type="ECO:0000256" key="1">
    <source>
        <dbReference type="SAM" id="Phobius"/>
    </source>
</evidence>
<accession>A0AA51RQU2</accession>
<evidence type="ECO:0000313" key="2">
    <source>
        <dbReference type="EMBL" id="WMS85968.1"/>
    </source>
</evidence>